<keyword evidence="2" id="KW-1185">Reference proteome</keyword>
<sequence length="81" mass="9171">MGRRVSSTLRPSIVHFDETSLYFPSLLDLFNVEFYNSFLNFTPSNSQGQCFEDLLQISCIACTCICYYPSGASGVKDIRKK</sequence>
<gene>
    <name evidence="1" type="ORF">MARPO_0169s0026</name>
</gene>
<evidence type="ECO:0000313" key="1">
    <source>
        <dbReference type="EMBL" id="PTQ28266.1"/>
    </source>
</evidence>
<accession>A0A2R6W351</accession>
<name>A0A2R6W351_MARPO</name>
<evidence type="ECO:0000313" key="2">
    <source>
        <dbReference type="Proteomes" id="UP000244005"/>
    </source>
</evidence>
<dbReference type="EMBL" id="KZ772839">
    <property type="protein sequence ID" value="PTQ28266.1"/>
    <property type="molecule type" value="Genomic_DNA"/>
</dbReference>
<protein>
    <submittedName>
        <fullName evidence="1">Uncharacterized protein</fullName>
    </submittedName>
</protein>
<proteinExistence type="predicted"/>
<organism evidence="1 2">
    <name type="scientific">Marchantia polymorpha</name>
    <name type="common">Common liverwort</name>
    <name type="synonym">Marchantia aquatica</name>
    <dbReference type="NCBI Taxonomy" id="3197"/>
    <lineage>
        <taxon>Eukaryota</taxon>
        <taxon>Viridiplantae</taxon>
        <taxon>Streptophyta</taxon>
        <taxon>Embryophyta</taxon>
        <taxon>Marchantiophyta</taxon>
        <taxon>Marchantiopsida</taxon>
        <taxon>Marchantiidae</taxon>
        <taxon>Marchantiales</taxon>
        <taxon>Marchantiaceae</taxon>
        <taxon>Marchantia</taxon>
    </lineage>
</organism>
<dbReference type="Proteomes" id="UP000244005">
    <property type="component" value="Unassembled WGS sequence"/>
</dbReference>
<dbReference type="AlphaFoldDB" id="A0A2R6W351"/>
<reference evidence="2" key="1">
    <citation type="journal article" date="2017" name="Cell">
        <title>Insights into land plant evolution garnered from the Marchantia polymorpha genome.</title>
        <authorList>
            <person name="Bowman J.L."/>
            <person name="Kohchi T."/>
            <person name="Yamato K.T."/>
            <person name="Jenkins J."/>
            <person name="Shu S."/>
            <person name="Ishizaki K."/>
            <person name="Yamaoka S."/>
            <person name="Nishihama R."/>
            <person name="Nakamura Y."/>
            <person name="Berger F."/>
            <person name="Adam C."/>
            <person name="Aki S.S."/>
            <person name="Althoff F."/>
            <person name="Araki T."/>
            <person name="Arteaga-Vazquez M.A."/>
            <person name="Balasubrmanian S."/>
            <person name="Barry K."/>
            <person name="Bauer D."/>
            <person name="Boehm C.R."/>
            <person name="Briginshaw L."/>
            <person name="Caballero-Perez J."/>
            <person name="Catarino B."/>
            <person name="Chen F."/>
            <person name="Chiyoda S."/>
            <person name="Chovatia M."/>
            <person name="Davies K.M."/>
            <person name="Delmans M."/>
            <person name="Demura T."/>
            <person name="Dierschke T."/>
            <person name="Dolan L."/>
            <person name="Dorantes-Acosta A.E."/>
            <person name="Eklund D.M."/>
            <person name="Florent S.N."/>
            <person name="Flores-Sandoval E."/>
            <person name="Fujiyama A."/>
            <person name="Fukuzawa H."/>
            <person name="Galik B."/>
            <person name="Grimanelli D."/>
            <person name="Grimwood J."/>
            <person name="Grossniklaus U."/>
            <person name="Hamada T."/>
            <person name="Haseloff J."/>
            <person name="Hetherington A.J."/>
            <person name="Higo A."/>
            <person name="Hirakawa Y."/>
            <person name="Hundley H.N."/>
            <person name="Ikeda Y."/>
            <person name="Inoue K."/>
            <person name="Inoue S.I."/>
            <person name="Ishida S."/>
            <person name="Jia Q."/>
            <person name="Kakita M."/>
            <person name="Kanazawa T."/>
            <person name="Kawai Y."/>
            <person name="Kawashima T."/>
            <person name="Kennedy M."/>
            <person name="Kinose K."/>
            <person name="Kinoshita T."/>
            <person name="Kohara Y."/>
            <person name="Koide E."/>
            <person name="Komatsu K."/>
            <person name="Kopischke S."/>
            <person name="Kubo M."/>
            <person name="Kyozuka J."/>
            <person name="Lagercrantz U."/>
            <person name="Lin S.S."/>
            <person name="Lindquist E."/>
            <person name="Lipzen A.M."/>
            <person name="Lu C.W."/>
            <person name="De Luna E."/>
            <person name="Martienssen R.A."/>
            <person name="Minamino N."/>
            <person name="Mizutani M."/>
            <person name="Mizutani M."/>
            <person name="Mochizuki N."/>
            <person name="Monte I."/>
            <person name="Mosher R."/>
            <person name="Nagasaki H."/>
            <person name="Nakagami H."/>
            <person name="Naramoto S."/>
            <person name="Nishitani K."/>
            <person name="Ohtani M."/>
            <person name="Okamoto T."/>
            <person name="Okumura M."/>
            <person name="Phillips J."/>
            <person name="Pollak B."/>
            <person name="Reinders A."/>
            <person name="Rovekamp M."/>
            <person name="Sano R."/>
            <person name="Sawa S."/>
            <person name="Schmid M.W."/>
            <person name="Shirakawa M."/>
            <person name="Solano R."/>
            <person name="Spunde A."/>
            <person name="Suetsugu N."/>
            <person name="Sugano S."/>
            <person name="Sugiyama A."/>
            <person name="Sun R."/>
            <person name="Suzuki Y."/>
            <person name="Takenaka M."/>
            <person name="Takezawa D."/>
            <person name="Tomogane H."/>
            <person name="Tsuzuki M."/>
            <person name="Ueda T."/>
            <person name="Umeda M."/>
            <person name="Ward J.M."/>
            <person name="Watanabe Y."/>
            <person name="Yazaki K."/>
            <person name="Yokoyama R."/>
            <person name="Yoshitake Y."/>
            <person name="Yotsui I."/>
            <person name="Zachgo S."/>
            <person name="Schmutz J."/>
        </authorList>
    </citation>
    <scope>NUCLEOTIDE SEQUENCE [LARGE SCALE GENOMIC DNA]</scope>
    <source>
        <strain evidence="2">Tak-1</strain>
    </source>
</reference>